<evidence type="ECO:0000313" key="1">
    <source>
        <dbReference type="EMBL" id="KIE45391.1"/>
    </source>
</evidence>
<sequence length="59" mass="7030">MNKIIAMIDRDNFPSIALVKKIGFCEDGVLREHYYNYQMGEYGNISVYSMLRKEYMKQN</sequence>
<gene>
    <name evidence="1" type="ORF">U732_2692</name>
</gene>
<comment type="caution">
    <text evidence="1">The sequence shown here is derived from an EMBL/GenBank/DDBJ whole genome shotgun (WGS) entry which is preliminary data.</text>
</comment>
<dbReference type="SUPFAM" id="SSF55729">
    <property type="entry name" value="Acyl-CoA N-acyltransferases (Nat)"/>
    <property type="match status" value="1"/>
</dbReference>
<keyword evidence="2" id="KW-1185">Reference proteome</keyword>
<protein>
    <recommendedName>
        <fullName evidence="3">Acetyltransferase family protein</fullName>
    </recommendedName>
</protein>
<reference evidence="1 2" key="1">
    <citation type="journal article" date="2015" name="Infect. Genet. Evol.">
        <title>Genomic sequences of six botulinum neurotoxin-producing strains representing three clostridial species illustrate the mobility and diversity of botulinum neurotoxin genes.</title>
        <authorList>
            <person name="Smith T.J."/>
            <person name="Hill K.K."/>
            <person name="Xie G."/>
            <person name="Foley B.T."/>
            <person name="Williamson C.H."/>
            <person name="Foster J.T."/>
            <person name="Johnson S.L."/>
            <person name="Chertkov O."/>
            <person name="Teshima H."/>
            <person name="Gibbons H.S."/>
            <person name="Johnsky L.A."/>
            <person name="Karavis M.A."/>
            <person name="Smith L.A."/>
        </authorList>
    </citation>
    <scope>NUCLEOTIDE SEQUENCE [LARGE SCALE GENOMIC DNA]</scope>
    <source>
        <strain evidence="1 2">CDC 2741</strain>
    </source>
</reference>
<dbReference type="Proteomes" id="UP000031366">
    <property type="component" value="Unassembled WGS sequence"/>
</dbReference>
<evidence type="ECO:0000313" key="2">
    <source>
        <dbReference type="Proteomes" id="UP000031366"/>
    </source>
</evidence>
<proteinExistence type="predicted"/>
<dbReference type="Gene3D" id="3.40.630.30">
    <property type="match status" value="1"/>
</dbReference>
<dbReference type="RefSeq" id="WP_242859773.1">
    <property type="nucleotide sequence ID" value="NZ_AYSO01000019.1"/>
</dbReference>
<accession>A0A0C1R4G5</accession>
<evidence type="ECO:0008006" key="3">
    <source>
        <dbReference type="Google" id="ProtNLM"/>
    </source>
</evidence>
<name>A0A0C1R4G5_9CLOT</name>
<dbReference type="AlphaFoldDB" id="A0A0C1R4G5"/>
<dbReference type="EMBL" id="AYSO01000019">
    <property type="protein sequence ID" value="KIE45391.1"/>
    <property type="molecule type" value="Genomic_DNA"/>
</dbReference>
<dbReference type="InterPro" id="IPR016181">
    <property type="entry name" value="Acyl_CoA_acyltransferase"/>
</dbReference>
<organism evidence="1 2">
    <name type="scientific">Clostridium argentinense CDC 2741</name>
    <dbReference type="NCBI Taxonomy" id="1418104"/>
    <lineage>
        <taxon>Bacteria</taxon>
        <taxon>Bacillati</taxon>
        <taxon>Bacillota</taxon>
        <taxon>Clostridia</taxon>
        <taxon>Eubacteriales</taxon>
        <taxon>Clostridiaceae</taxon>
        <taxon>Clostridium</taxon>
    </lineage>
</organism>